<evidence type="ECO:0000256" key="4">
    <source>
        <dbReference type="ARBA" id="ARBA00023242"/>
    </source>
</evidence>
<keyword evidence="7" id="KW-1185">Reference proteome</keyword>
<gene>
    <name evidence="6" type="ORF">AAE3_LOCUS1058</name>
</gene>
<organism evidence="6 7">
    <name type="scientific">Cyclocybe aegerita</name>
    <name type="common">Black poplar mushroom</name>
    <name type="synonym">Agrocybe aegerita</name>
    <dbReference type="NCBI Taxonomy" id="1973307"/>
    <lineage>
        <taxon>Eukaryota</taxon>
        <taxon>Fungi</taxon>
        <taxon>Dikarya</taxon>
        <taxon>Basidiomycota</taxon>
        <taxon>Agaricomycotina</taxon>
        <taxon>Agaricomycetes</taxon>
        <taxon>Agaricomycetidae</taxon>
        <taxon>Agaricales</taxon>
        <taxon>Agaricineae</taxon>
        <taxon>Bolbitiaceae</taxon>
        <taxon>Cyclocybe</taxon>
    </lineage>
</organism>
<keyword evidence="4" id="KW-0539">Nucleus</keyword>
<protein>
    <submittedName>
        <fullName evidence="6">Uncharacterized protein</fullName>
    </submittedName>
</protein>
<dbReference type="GO" id="GO:0005634">
    <property type="term" value="C:nucleus"/>
    <property type="evidence" value="ECO:0007669"/>
    <property type="project" value="UniProtKB-SubCell"/>
</dbReference>
<feature type="compositionally biased region" description="Polar residues" evidence="5">
    <location>
        <begin position="223"/>
        <end position="238"/>
    </location>
</feature>
<comment type="subcellular location">
    <subcellularLocation>
        <location evidence="2">Cytoplasm</location>
    </subcellularLocation>
    <subcellularLocation>
        <location evidence="1">Nucleus</location>
    </subcellularLocation>
</comment>
<dbReference type="AlphaFoldDB" id="A0A8S0W649"/>
<evidence type="ECO:0000256" key="5">
    <source>
        <dbReference type="SAM" id="MobiDB-lite"/>
    </source>
</evidence>
<evidence type="ECO:0000256" key="1">
    <source>
        <dbReference type="ARBA" id="ARBA00004123"/>
    </source>
</evidence>
<evidence type="ECO:0000256" key="3">
    <source>
        <dbReference type="ARBA" id="ARBA00022490"/>
    </source>
</evidence>
<proteinExistence type="predicted"/>
<evidence type="ECO:0000313" key="6">
    <source>
        <dbReference type="EMBL" id="CAA7258648.1"/>
    </source>
</evidence>
<dbReference type="InterPro" id="IPR044159">
    <property type="entry name" value="IQM"/>
</dbReference>
<evidence type="ECO:0000313" key="7">
    <source>
        <dbReference type="Proteomes" id="UP000467700"/>
    </source>
</evidence>
<dbReference type="PANTHER" id="PTHR31250:SF27">
    <property type="entry name" value="IQ DOMAIN-CONTAINING PROTEIN IQM5"/>
    <property type="match status" value="1"/>
</dbReference>
<dbReference type="GO" id="GO:0005737">
    <property type="term" value="C:cytoplasm"/>
    <property type="evidence" value="ECO:0007669"/>
    <property type="project" value="UniProtKB-SubCell"/>
</dbReference>
<dbReference type="OrthoDB" id="7344096at2759"/>
<accession>A0A8S0W649</accession>
<dbReference type="PANTHER" id="PTHR31250">
    <property type="entry name" value="IQ DOMAIN-CONTAINING PROTEIN IQM3"/>
    <property type="match status" value="1"/>
</dbReference>
<comment type="caution">
    <text evidence="6">The sequence shown here is derived from an EMBL/GenBank/DDBJ whole genome shotgun (WGS) entry which is preliminary data.</text>
</comment>
<evidence type="ECO:0000256" key="2">
    <source>
        <dbReference type="ARBA" id="ARBA00004496"/>
    </source>
</evidence>
<sequence length="288" mass="33492">MAHHNDNSCASSEAARVAAATLIQRMWRGKNHNLAKDEYLNPESRWDDALNHAKLAVNRNGALDGRNSPRRRWIRATYFIGQLRDKNKMLKEEGVEVDVEDKHLETQHWLELIDSKHRYGSNLKWYHKKWQGENTTDNFFKWLDHGGGKDVSFDECPRERLEKERILYLSAEQRAYYSRFHFNDDGKLLWAKNNLPVDTTAGHWKDTGDGQGIVPQDMPSKPASATTNSEPFTSATLSDSKDQDNAATHYAGQPTEKHGLSRYWRRYFTLRGMMERLLRKTVKRNTCR</sequence>
<dbReference type="EMBL" id="CACVBS010000002">
    <property type="protein sequence ID" value="CAA7258648.1"/>
    <property type="molecule type" value="Genomic_DNA"/>
</dbReference>
<name>A0A8S0W649_CYCAE</name>
<reference evidence="6 7" key="1">
    <citation type="submission" date="2020-01" db="EMBL/GenBank/DDBJ databases">
        <authorList>
            <person name="Gupta K D."/>
        </authorList>
    </citation>
    <scope>NUCLEOTIDE SEQUENCE [LARGE SCALE GENOMIC DNA]</scope>
</reference>
<feature type="region of interest" description="Disordered" evidence="5">
    <location>
        <begin position="207"/>
        <end position="255"/>
    </location>
</feature>
<dbReference type="Proteomes" id="UP000467700">
    <property type="component" value="Unassembled WGS sequence"/>
</dbReference>
<keyword evidence="3" id="KW-0963">Cytoplasm</keyword>